<protein>
    <submittedName>
        <fullName evidence="2">Uncharacterized protein</fullName>
    </submittedName>
</protein>
<dbReference type="AlphaFoldDB" id="A0AAV7LZX2"/>
<organism evidence="2 3">
    <name type="scientific">Pleurodeles waltl</name>
    <name type="common">Iberian ribbed newt</name>
    <dbReference type="NCBI Taxonomy" id="8319"/>
    <lineage>
        <taxon>Eukaryota</taxon>
        <taxon>Metazoa</taxon>
        <taxon>Chordata</taxon>
        <taxon>Craniata</taxon>
        <taxon>Vertebrata</taxon>
        <taxon>Euteleostomi</taxon>
        <taxon>Amphibia</taxon>
        <taxon>Batrachia</taxon>
        <taxon>Caudata</taxon>
        <taxon>Salamandroidea</taxon>
        <taxon>Salamandridae</taxon>
        <taxon>Pleurodelinae</taxon>
        <taxon>Pleurodeles</taxon>
    </lineage>
</organism>
<reference evidence="2" key="1">
    <citation type="journal article" date="2022" name="bioRxiv">
        <title>Sequencing and chromosome-scale assembly of the giantPleurodeles waltlgenome.</title>
        <authorList>
            <person name="Brown T."/>
            <person name="Elewa A."/>
            <person name="Iarovenko S."/>
            <person name="Subramanian E."/>
            <person name="Araus A.J."/>
            <person name="Petzold A."/>
            <person name="Susuki M."/>
            <person name="Suzuki K.-i.T."/>
            <person name="Hayashi T."/>
            <person name="Toyoda A."/>
            <person name="Oliveira C."/>
            <person name="Osipova E."/>
            <person name="Leigh N.D."/>
            <person name="Simon A."/>
            <person name="Yun M.H."/>
        </authorList>
    </citation>
    <scope>NUCLEOTIDE SEQUENCE</scope>
    <source>
        <strain evidence="2">20211129_DDA</strain>
        <tissue evidence="2">Liver</tissue>
    </source>
</reference>
<evidence type="ECO:0000256" key="1">
    <source>
        <dbReference type="SAM" id="MobiDB-lite"/>
    </source>
</evidence>
<proteinExistence type="predicted"/>
<feature type="compositionally biased region" description="Basic and acidic residues" evidence="1">
    <location>
        <begin position="157"/>
        <end position="171"/>
    </location>
</feature>
<dbReference type="Proteomes" id="UP001066276">
    <property type="component" value="Chromosome 10"/>
</dbReference>
<dbReference type="EMBL" id="JANPWB010000014">
    <property type="protein sequence ID" value="KAJ1095148.1"/>
    <property type="molecule type" value="Genomic_DNA"/>
</dbReference>
<feature type="region of interest" description="Disordered" evidence="1">
    <location>
        <begin position="28"/>
        <end position="55"/>
    </location>
</feature>
<feature type="region of interest" description="Disordered" evidence="1">
    <location>
        <begin position="92"/>
        <end position="171"/>
    </location>
</feature>
<evidence type="ECO:0000313" key="3">
    <source>
        <dbReference type="Proteomes" id="UP001066276"/>
    </source>
</evidence>
<feature type="compositionally biased region" description="Basic and acidic residues" evidence="1">
    <location>
        <begin position="29"/>
        <end position="43"/>
    </location>
</feature>
<accession>A0AAV7LZX2</accession>
<name>A0AAV7LZX2_PLEWA</name>
<keyword evidence="3" id="KW-1185">Reference proteome</keyword>
<comment type="caution">
    <text evidence="2">The sequence shown here is derived from an EMBL/GenBank/DDBJ whole genome shotgun (WGS) entry which is preliminary data.</text>
</comment>
<sequence>MIGWRVTDPVLVGVAYLRLHPPQAQVVRRSPDFHPGKRIEERALSPSQHRSLSEPLRPRCAVLPGPAEGLGIFQVAPGEHRGLIHGARLRSRAASAASVAPEAGLGLPAPHKLRLLTPPPPAPRHPDSLKVLPPEQPQGLEGRDGRGQGEEALDSPRAWREETAEGRERRL</sequence>
<evidence type="ECO:0000313" key="2">
    <source>
        <dbReference type="EMBL" id="KAJ1095148.1"/>
    </source>
</evidence>
<gene>
    <name evidence="2" type="ORF">NDU88_000318</name>
</gene>